<dbReference type="SMART" id="SM00409">
    <property type="entry name" value="IG"/>
    <property type="match status" value="1"/>
</dbReference>
<dbReference type="PROSITE" id="PS50835">
    <property type="entry name" value="IG_LIKE"/>
    <property type="match status" value="1"/>
</dbReference>
<dbReference type="PANTHER" id="PTHR14340">
    <property type="entry name" value="MICROFIBRIL-ASSOCIATED GLYCOPROTEIN 3"/>
    <property type="match status" value="1"/>
</dbReference>
<dbReference type="SMART" id="SM00060">
    <property type="entry name" value="FN3"/>
    <property type="match status" value="2"/>
</dbReference>
<dbReference type="InterPro" id="IPR013098">
    <property type="entry name" value="Ig_I-set"/>
</dbReference>
<dbReference type="CDD" id="cd00063">
    <property type="entry name" value="FN3"/>
    <property type="match status" value="2"/>
</dbReference>
<dbReference type="Proteomes" id="UP001529510">
    <property type="component" value="Unassembled WGS sequence"/>
</dbReference>
<comment type="caution">
    <text evidence="5">The sequence shown here is derived from an EMBL/GenBank/DDBJ whole genome shotgun (WGS) entry which is preliminary data.</text>
</comment>
<dbReference type="Gene3D" id="2.60.40.10">
    <property type="entry name" value="Immunoglobulins"/>
    <property type="match status" value="3"/>
</dbReference>
<dbReference type="Pfam" id="PF07679">
    <property type="entry name" value="I-set"/>
    <property type="match status" value="1"/>
</dbReference>
<reference evidence="5 6" key="1">
    <citation type="submission" date="2024-05" db="EMBL/GenBank/DDBJ databases">
        <title>Genome sequencing and assembly of Indian major carp, Cirrhinus mrigala (Hamilton, 1822).</title>
        <authorList>
            <person name="Mohindra V."/>
            <person name="Chowdhury L.M."/>
            <person name="Lal K."/>
            <person name="Jena J.K."/>
        </authorList>
    </citation>
    <scope>NUCLEOTIDE SEQUENCE [LARGE SCALE GENOMIC DNA]</scope>
    <source>
        <strain evidence="5">CM1030</strain>
        <tissue evidence="5">Blood</tissue>
    </source>
</reference>
<dbReference type="Pfam" id="PF00041">
    <property type="entry name" value="fn3"/>
    <property type="match status" value="2"/>
</dbReference>
<name>A0ABD0QEW8_CIRMR</name>
<dbReference type="InterPro" id="IPR003598">
    <property type="entry name" value="Ig_sub2"/>
</dbReference>
<keyword evidence="2" id="KW-0393">Immunoglobulin domain</keyword>
<dbReference type="InterPro" id="IPR036179">
    <property type="entry name" value="Ig-like_dom_sf"/>
</dbReference>
<feature type="non-terminal residue" evidence="5">
    <location>
        <position position="287"/>
    </location>
</feature>
<evidence type="ECO:0000259" key="3">
    <source>
        <dbReference type="PROSITE" id="PS50835"/>
    </source>
</evidence>
<evidence type="ECO:0000256" key="2">
    <source>
        <dbReference type="ARBA" id="ARBA00023319"/>
    </source>
</evidence>
<evidence type="ECO:0000313" key="6">
    <source>
        <dbReference type="Proteomes" id="UP001529510"/>
    </source>
</evidence>
<evidence type="ECO:0000256" key="1">
    <source>
        <dbReference type="ARBA" id="ARBA00022737"/>
    </source>
</evidence>
<sequence>MDFKTLLVTRDSCTLSWKKPMSDGGSRIIAYVLEVLNGEDKWKELLRSKNMQYSAKDLVEGREYKYRVKATNDSGDGPVKELTVLAKDLNVSPSCDLRELPNLNYIAKEGSTVRLKIPISGKPVPVVTWKKGEDENLTDTGRVCVESTAVNTTLLIRDCQRTDASKYTITLRNAAGTKESTIFVRVVGKPGIPAAPIKFKEVTADGATLKWGVPKDDGGSEITNYILEKRDSITNMWVTVSSTVDTNTFRVTGLHEGTEYIFRVSAENKYGIGEGLKSDPMVAKHPF</sequence>
<protein>
    <recommendedName>
        <fullName evidence="7">Titin</fullName>
    </recommendedName>
</protein>
<feature type="domain" description="Ig-like" evidence="3">
    <location>
        <begin position="93"/>
        <end position="183"/>
    </location>
</feature>
<dbReference type="PROSITE" id="PS50853">
    <property type="entry name" value="FN3"/>
    <property type="match status" value="2"/>
</dbReference>
<dbReference type="FunFam" id="2.60.40.10:FF:000012">
    <property type="entry name" value="titin isoform X1"/>
    <property type="match status" value="1"/>
</dbReference>
<accession>A0ABD0QEW8</accession>
<feature type="non-terminal residue" evidence="5">
    <location>
        <position position="1"/>
    </location>
</feature>
<organism evidence="5 6">
    <name type="scientific">Cirrhinus mrigala</name>
    <name type="common">Mrigala</name>
    <dbReference type="NCBI Taxonomy" id="683832"/>
    <lineage>
        <taxon>Eukaryota</taxon>
        <taxon>Metazoa</taxon>
        <taxon>Chordata</taxon>
        <taxon>Craniata</taxon>
        <taxon>Vertebrata</taxon>
        <taxon>Euteleostomi</taxon>
        <taxon>Actinopterygii</taxon>
        <taxon>Neopterygii</taxon>
        <taxon>Teleostei</taxon>
        <taxon>Ostariophysi</taxon>
        <taxon>Cypriniformes</taxon>
        <taxon>Cyprinidae</taxon>
        <taxon>Labeoninae</taxon>
        <taxon>Labeonini</taxon>
        <taxon>Cirrhinus</taxon>
    </lineage>
</organism>
<dbReference type="PRINTS" id="PR00014">
    <property type="entry name" value="FNTYPEIII"/>
</dbReference>
<dbReference type="InterPro" id="IPR003961">
    <property type="entry name" value="FN3_dom"/>
</dbReference>
<proteinExistence type="predicted"/>
<dbReference type="InterPro" id="IPR036116">
    <property type="entry name" value="FN3_sf"/>
</dbReference>
<keyword evidence="6" id="KW-1185">Reference proteome</keyword>
<dbReference type="SUPFAM" id="SSF49265">
    <property type="entry name" value="Fibronectin type III"/>
    <property type="match status" value="2"/>
</dbReference>
<dbReference type="InterPro" id="IPR013783">
    <property type="entry name" value="Ig-like_fold"/>
</dbReference>
<dbReference type="PANTHER" id="PTHR14340:SF13">
    <property type="entry name" value="TITIN"/>
    <property type="match status" value="1"/>
</dbReference>
<feature type="domain" description="Fibronectin type-III" evidence="4">
    <location>
        <begin position="1"/>
        <end position="94"/>
    </location>
</feature>
<dbReference type="CDD" id="cd05748">
    <property type="entry name" value="Ig_Titin_like"/>
    <property type="match status" value="1"/>
</dbReference>
<dbReference type="EMBL" id="JAMKFB020000009">
    <property type="protein sequence ID" value="KAL0184762.1"/>
    <property type="molecule type" value="Genomic_DNA"/>
</dbReference>
<dbReference type="InterPro" id="IPR007110">
    <property type="entry name" value="Ig-like_dom"/>
</dbReference>
<dbReference type="SUPFAM" id="SSF48726">
    <property type="entry name" value="Immunoglobulin"/>
    <property type="match status" value="1"/>
</dbReference>
<dbReference type="SMART" id="SM00408">
    <property type="entry name" value="IGc2"/>
    <property type="match status" value="1"/>
</dbReference>
<feature type="domain" description="Fibronectin type-III" evidence="4">
    <location>
        <begin position="193"/>
        <end position="287"/>
    </location>
</feature>
<evidence type="ECO:0000259" key="4">
    <source>
        <dbReference type="PROSITE" id="PS50853"/>
    </source>
</evidence>
<keyword evidence="1" id="KW-0677">Repeat</keyword>
<dbReference type="AlphaFoldDB" id="A0ABD0QEW8"/>
<evidence type="ECO:0000313" key="5">
    <source>
        <dbReference type="EMBL" id="KAL0184762.1"/>
    </source>
</evidence>
<gene>
    <name evidence="5" type="ORF">M9458_020458</name>
</gene>
<dbReference type="InterPro" id="IPR003599">
    <property type="entry name" value="Ig_sub"/>
</dbReference>
<evidence type="ECO:0008006" key="7">
    <source>
        <dbReference type="Google" id="ProtNLM"/>
    </source>
</evidence>
<dbReference type="FunFam" id="2.60.40.10:FF:000031">
    <property type="entry name" value="Myosin-binding protein C, slow type"/>
    <property type="match status" value="1"/>
</dbReference>